<evidence type="ECO:0000256" key="3">
    <source>
        <dbReference type="SAM" id="SignalP"/>
    </source>
</evidence>
<dbReference type="InterPro" id="IPR014756">
    <property type="entry name" value="Ig_E-set"/>
</dbReference>
<dbReference type="Pfam" id="PF02839">
    <property type="entry name" value="CBM_5_12"/>
    <property type="match status" value="1"/>
</dbReference>
<dbReference type="SUPFAM" id="SSF81296">
    <property type="entry name" value="E set domains"/>
    <property type="match status" value="1"/>
</dbReference>
<reference evidence="5" key="1">
    <citation type="submission" date="2017-11" db="EMBL/GenBank/DDBJ databases">
        <title>Genome sequence of Pantoea cypripedii NE1.</title>
        <authorList>
            <person name="Nascimento F.X."/>
        </authorList>
    </citation>
    <scope>NUCLEOTIDE SEQUENCE [LARGE SCALE GENOMIC DNA]</scope>
    <source>
        <strain evidence="5">NE1</strain>
        <plasmid evidence="5">pNE1B</plasmid>
    </source>
</reference>
<dbReference type="Gene3D" id="2.70.50.50">
    <property type="entry name" value="chitin-binding protein cbp21"/>
    <property type="match status" value="1"/>
</dbReference>
<name>A0A6B9G577_PANCY</name>
<protein>
    <recommendedName>
        <fullName evidence="4">Chitin-binding type-3 domain-containing protein</fullName>
    </recommendedName>
</protein>
<dbReference type="Proteomes" id="UP000502005">
    <property type="component" value="Plasmid pNE1B"/>
</dbReference>
<gene>
    <name evidence="5" type="ORF">CUN67_24765</name>
</gene>
<feature type="chain" id="PRO_5025364243" description="Chitin-binding type-3 domain-containing protein" evidence="3">
    <location>
        <begin position="26"/>
        <end position="374"/>
    </location>
</feature>
<dbReference type="PANTHER" id="PTHR34823:SF1">
    <property type="entry name" value="CHITIN-BINDING TYPE-4 DOMAIN-CONTAINING PROTEIN"/>
    <property type="match status" value="1"/>
</dbReference>
<dbReference type="CDD" id="cd12214">
    <property type="entry name" value="ChiA1_BD"/>
    <property type="match status" value="1"/>
</dbReference>
<dbReference type="InterPro" id="IPR051024">
    <property type="entry name" value="GlcNAc_Chitin_IntDeg"/>
</dbReference>
<dbReference type="Pfam" id="PF03067">
    <property type="entry name" value="LPMO_10"/>
    <property type="match status" value="1"/>
</dbReference>
<dbReference type="PANTHER" id="PTHR34823">
    <property type="entry name" value="GLCNAC-BINDING PROTEIN A"/>
    <property type="match status" value="1"/>
</dbReference>
<organism evidence="5">
    <name type="scientific">Pantoea cypripedii</name>
    <name type="common">Pectobacterium cypripedii</name>
    <name type="synonym">Erwinia cypripedii</name>
    <dbReference type="NCBI Taxonomy" id="55209"/>
    <lineage>
        <taxon>Bacteria</taxon>
        <taxon>Pseudomonadati</taxon>
        <taxon>Pseudomonadota</taxon>
        <taxon>Gammaproteobacteria</taxon>
        <taxon>Enterobacterales</taxon>
        <taxon>Erwiniaceae</taxon>
        <taxon>Pantoea</taxon>
    </lineage>
</organism>
<dbReference type="InterPro" id="IPR036573">
    <property type="entry name" value="CBM_sf_5/12"/>
</dbReference>
<accession>A0A6B9G577</accession>
<dbReference type="CDD" id="cd21177">
    <property type="entry name" value="LPMO_AA10"/>
    <property type="match status" value="1"/>
</dbReference>
<dbReference type="SMART" id="SM00495">
    <property type="entry name" value="ChtBD3"/>
    <property type="match status" value="1"/>
</dbReference>
<dbReference type="Gene3D" id="2.10.10.20">
    <property type="entry name" value="Carbohydrate-binding module superfamily 5/12"/>
    <property type="match status" value="1"/>
</dbReference>
<keyword evidence="2" id="KW-0378">Hydrolase</keyword>
<feature type="domain" description="Chitin-binding type-3" evidence="4">
    <location>
        <begin position="327"/>
        <end position="373"/>
    </location>
</feature>
<keyword evidence="1 3" id="KW-0732">Signal</keyword>
<evidence type="ECO:0000313" key="5">
    <source>
        <dbReference type="EMBL" id="QGY32208.1"/>
    </source>
</evidence>
<dbReference type="GO" id="GO:0004553">
    <property type="term" value="F:hydrolase activity, hydrolyzing O-glycosyl compounds"/>
    <property type="evidence" value="ECO:0007669"/>
    <property type="project" value="InterPro"/>
</dbReference>
<dbReference type="GO" id="GO:0005975">
    <property type="term" value="P:carbohydrate metabolic process"/>
    <property type="evidence" value="ECO:0007669"/>
    <property type="project" value="InterPro"/>
</dbReference>
<dbReference type="InterPro" id="IPR004302">
    <property type="entry name" value="Cellulose/chitin-bd_N"/>
</dbReference>
<geneLocation type="plasmid" evidence="5">
    <name>pNE1B</name>
</geneLocation>
<sequence length="374" mass="41559">MREKMKFNKLAFAITTLLVSGAAWSHGYLMDPPSRALLCNHIKNNDRSYPVEQMNTGCGSVQYEPQSMEANKGYPNLGPADGRIGSAQWKDGYEMDAQSATRWNKTPMSAGPHQFTWKFTAPHNTTKYEYFITKNDWNPNQVLSRASFEGKPFCTVSRGGERPGQTDSHTCDVPDRQGYQIILAIWTVDDTSNAFYNTADVEFSGNNIGDDGLEAQHKPVIQLAQDKLVVEKSPVNMSYTLDASKSQNVTHYSWEVIDGYSHFQLQDKQGTSPVHQLEGAEMSAPGAWVAADHVGTGTYRLTASNAFGSVQKDIQVVVKDSHETPASGAWAVGKHYQVNDLVTYQGSTYRCLNVHTSQLDWFPGNAPTLWIMVK</sequence>
<feature type="signal peptide" evidence="3">
    <location>
        <begin position="1"/>
        <end position="25"/>
    </location>
</feature>
<dbReference type="SUPFAM" id="SSF51055">
    <property type="entry name" value="Carbohydrate binding domain"/>
    <property type="match status" value="1"/>
</dbReference>
<dbReference type="InterPro" id="IPR003610">
    <property type="entry name" value="CBM5/12"/>
</dbReference>
<proteinExistence type="predicted"/>
<dbReference type="EMBL" id="CP024770">
    <property type="protein sequence ID" value="QGY32208.1"/>
    <property type="molecule type" value="Genomic_DNA"/>
</dbReference>
<dbReference type="GO" id="GO:0030246">
    <property type="term" value="F:carbohydrate binding"/>
    <property type="evidence" value="ECO:0007669"/>
    <property type="project" value="InterPro"/>
</dbReference>
<evidence type="ECO:0000259" key="4">
    <source>
        <dbReference type="SMART" id="SM00495"/>
    </source>
</evidence>
<evidence type="ECO:0000256" key="2">
    <source>
        <dbReference type="ARBA" id="ARBA00022801"/>
    </source>
</evidence>
<evidence type="ECO:0000256" key="1">
    <source>
        <dbReference type="ARBA" id="ARBA00022729"/>
    </source>
</evidence>
<dbReference type="GO" id="GO:0005576">
    <property type="term" value="C:extracellular region"/>
    <property type="evidence" value="ECO:0007669"/>
    <property type="project" value="InterPro"/>
</dbReference>
<dbReference type="AlphaFoldDB" id="A0A6B9G577"/>
<keyword evidence="5" id="KW-0614">Plasmid</keyword>